<evidence type="ECO:0000313" key="3">
    <source>
        <dbReference type="EMBL" id="HIQ68279.1"/>
    </source>
</evidence>
<dbReference type="Pfam" id="PF18885">
    <property type="entry name" value="DUF5648"/>
    <property type="match status" value="1"/>
</dbReference>
<reference evidence="3" key="1">
    <citation type="submission" date="2020-10" db="EMBL/GenBank/DDBJ databases">
        <authorList>
            <person name="Gilroy R."/>
        </authorList>
    </citation>
    <scope>NUCLEOTIDE SEQUENCE</scope>
    <source>
        <strain evidence="3">13361</strain>
    </source>
</reference>
<accession>A0A9D0Z349</accession>
<sequence>MRGVWKRSIHFVLALVCSGSLVFGEAAVAFASDHGNPIPSAQSMENVLTEGQDLETSQEIIDKGDCGASGENLTWTLDAAGLLTISGEGQMADYKNYSQCAPWYPYREQIREVLIEDGVTTIGAAAFYNLPEISEIYIPQNVKTIGHSAFAISGIERIEVAPENPYLKSEDGVLFSKDGTQLLHYPYEKADTAYVIPQGVEVITSSAFAHNRYVTEITVPPSVTEIQAYAFSSNRYLSELHLSDGLVSIGESAFDSCARLTQLSLPASVQRIGADAFWLSGLAEIQVHPDNTFFSSQDGVLFNSDGTALLCYPPTKEGTTWSVPEGVKRIAEHAISNCDNIQELVLPEGVTQVDASGISFNDNLKGITIPKSLKNVDSYGFSGNDALQYIMFAGTQEEWQSLSVSGKLEGLPVHYNGTGHVEVVDEAVPATNATTGLTEGSHCAVCNTVLKAQQETGIRVYLENQVISDTTLDGDVYIGPNAVVTLNRVTIEGNLYVLGGARLNSITVNAIHARSFSFGYGSTFYNGTVYLMGSNSIGSMYAATYPVEEIPLYLEEGSLLADQGKVTIVGATPNIARFYCNGKEIPLGDDGWFTLEGMDVTKDREIEFQWVTVFGNTITKVFTVDACKEDGHMIVVDEKIEATCKTPGLTEGSHCTFCQEVLREQQTIPALGHNYVDDICTNCGIDRSKCKHTGGEATCIEKAICELCDTEYGEVDGNNHKHTQLEGEVPPTCTEAGCTAAETCTDCGATVQESTAIPPLGHSGEICNEIAATDDRDGYTGDLVCSRCDEVLEKGQYYVRIYRVYNPGNGKHHYTTDPAERDFLAKNGWIYEGIAWNAPKEGDPIYRVYNPGNDNHLYTMDIKERDNLVKGGWNYEGILCYSAGSDGVPLYRVFNPYVTLNPHHYTDSLEECAFLESNGWKVEGISWYGLGN</sequence>
<feature type="domain" description="DUF5648" evidence="2">
    <location>
        <begin position="801"/>
        <end position="929"/>
    </location>
</feature>
<dbReference type="EMBL" id="DVFK01000100">
    <property type="protein sequence ID" value="HIQ68279.1"/>
    <property type="molecule type" value="Genomic_DNA"/>
</dbReference>
<proteinExistence type="predicted"/>
<evidence type="ECO:0000313" key="4">
    <source>
        <dbReference type="Proteomes" id="UP000886796"/>
    </source>
</evidence>
<name>A0A9D0Z349_9FIRM</name>
<protein>
    <submittedName>
        <fullName evidence="3">Leucine-rich repeat domain-containing protein</fullName>
    </submittedName>
</protein>
<comment type="caution">
    <text evidence="3">The sequence shown here is derived from an EMBL/GenBank/DDBJ whole genome shotgun (WGS) entry which is preliminary data.</text>
</comment>
<dbReference type="PANTHER" id="PTHR45661:SF3">
    <property type="entry name" value="IG-LIKE DOMAIN-CONTAINING PROTEIN"/>
    <property type="match status" value="1"/>
</dbReference>
<dbReference type="AlphaFoldDB" id="A0A9D0Z349"/>
<dbReference type="InterPro" id="IPR026906">
    <property type="entry name" value="LRR_5"/>
</dbReference>
<dbReference type="Gene3D" id="1.20.50.40">
    <property type="match status" value="1"/>
</dbReference>
<dbReference type="Proteomes" id="UP000886796">
    <property type="component" value="Unassembled WGS sequence"/>
</dbReference>
<dbReference type="InterPro" id="IPR043708">
    <property type="entry name" value="DUF5648"/>
</dbReference>
<organism evidence="3 4">
    <name type="scientific">Candidatus Faecousia excrementigallinarum</name>
    <dbReference type="NCBI Taxonomy" id="2840806"/>
    <lineage>
        <taxon>Bacteria</taxon>
        <taxon>Bacillati</taxon>
        <taxon>Bacillota</taxon>
        <taxon>Clostridia</taxon>
        <taxon>Eubacteriales</taxon>
        <taxon>Oscillospiraceae</taxon>
        <taxon>Faecousia</taxon>
    </lineage>
</organism>
<dbReference type="Gene3D" id="3.80.10.10">
    <property type="entry name" value="Ribonuclease Inhibitor"/>
    <property type="match status" value="2"/>
</dbReference>
<keyword evidence="1" id="KW-0732">Signal</keyword>
<gene>
    <name evidence="3" type="ORF">IAB74_07210</name>
</gene>
<dbReference type="PANTHER" id="PTHR45661">
    <property type="entry name" value="SURFACE ANTIGEN"/>
    <property type="match status" value="1"/>
</dbReference>
<reference evidence="3" key="2">
    <citation type="journal article" date="2021" name="PeerJ">
        <title>Extensive microbial diversity within the chicken gut microbiome revealed by metagenomics and culture.</title>
        <authorList>
            <person name="Gilroy R."/>
            <person name="Ravi A."/>
            <person name="Getino M."/>
            <person name="Pursley I."/>
            <person name="Horton D.L."/>
            <person name="Alikhan N.F."/>
            <person name="Baker D."/>
            <person name="Gharbi K."/>
            <person name="Hall N."/>
            <person name="Watson M."/>
            <person name="Adriaenssens E.M."/>
            <person name="Foster-Nyarko E."/>
            <person name="Jarju S."/>
            <person name="Secka A."/>
            <person name="Antonio M."/>
            <person name="Oren A."/>
            <person name="Chaudhuri R.R."/>
            <person name="La Ragione R."/>
            <person name="Hildebrand F."/>
            <person name="Pallen M.J."/>
        </authorList>
    </citation>
    <scope>NUCLEOTIDE SEQUENCE</scope>
    <source>
        <strain evidence="3">13361</strain>
    </source>
</reference>
<feature type="signal peptide" evidence="1">
    <location>
        <begin position="1"/>
        <end position="31"/>
    </location>
</feature>
<dbReference type="InterPro" id="IPR032675">
    <property type="entry name" value="LRR_dom_sf"/>
</dbReference>
<dbReference type="Pfam" id="PF13306">
    <property type="entry name" value="LRR_5"/>
    <property type="match status" value="3"/>
</dbReference>
<evidence type="ECO:0000256" key="1">
    <source>
        <dbReference type="SAM" id="SignalP"/>
    </source>
</evidence>
<feature type="chain" id="PRO_5038854486" evidence="1">
    <location>
        <begin position="32"/>
        <end position="932"/>
    </location>
</feature>
<evidence type="ECO:0000259" key="2">
    <source>
        <dbReference type="Pfam" id="PF18885"/>
    </source>
</evidence>
<dbReference type="InterPro" id="IPR053139">
    <property type="entry name" value="Surface_bspA-like"/>
</dbReference>
<dbReference type="SUPFAM" id="SSF52058">
    <property type="entry name" value="L domain-like"/>
    <property type="match status" value="1"/>
</dbReference>